<organism evidence="1 2">
    <name type="scientific">Piloderma croceum (strain F 1598)</name>
    <dbReference type="NCBI Taxonomy" id="765440"/>
    <lineage>
        <taxon>Eukaryota</taxon>
        <taxon>Fungi</taxon>
        <taxon>Dikarya</taxon>
        <taxon>Basidiomycota</taxon>
        <taxon>Agaricomycotina</taxon>
        <taxon>Agaricomycetes</taxon>
        <taxon>Agaricomycetidae</taxon>
        <taxon>Atheliales</taxon>
        <taxon>Atheliaceae</taxon>
        <taxon>Piloderma</taxon>
    </lineage>
</organism>
<keyword evidence="2" id="KW-1185">Reference proteome</keyword>
<sequence>MLQFDRSASLRLYVRSSLWIRHDQCLPTAINRYSLCSTTRTGPPCMQIRHSLTCTQIFRPIRKTLERKTKRPFSTATTDE</sequence>
<dbReference type="InParanoid" id="A0A0C3GD55"/>
<reference evidence="1 2" key="1">
    <citation type="submission" date="2014-04" db="EMBL/GenBank/DDBJ databases">
        <authorList>
            <consortium name="DOE Joint Genome Institute"/>
            <person name="Kuo A."/>
            <person name="Tarkka M."/>
            <person name="Buscot F."/>
            <person name="Kohler A."/>
            <person name="Nagy L.G."/>
            <person name="Floudas D."/>
            <person name="Copeland A."/>
            <person name="Barry K.W."/>
            <person name="Cichocki N."/>
            <person name="Veneault-Fourrey C."/>
            <person name="LaButti K."/>
            <person name="Lindquist E.A."/>
            <person name="Lipzen A."/>
            <person name="Lundell T."/>
            <person name="Morin E."/>
            <person name="Murat C."/>
            <person name="Sun H."/>
            <person name="Tunlid A."/>
            <person name="Henrissat B."/>
            <person name="Grigoriev I.V."/>
            <person name="Hibbett D.S."/>
            <person name="Martin F."/>
            <person name="Nordberg H.P."/>
            <person name="Cantor M.N."/>
            <person name="Hua S.X."/>
        </authorList>
    </citation>
    <scope>NUCLEOTIDE SEQUENCE [LARGE SCALE GENOMIC DNA]</scope>
    <source>
        <strain evidence="1 2">F 1598</strain>
    </source>
</reference>
<dbReference type="HOGENOM" id="CLU_2590587_0_0_1"/>
<evidence type="ECO:0000313" key="1">
    <source>
        <dbReference type="EMBL" id="KIM89614.1"/>
    </source>
</evidence>
<dbReference type="EMBL" id="KN832974">
    <property type="protein sequence ID" value="KIM89614.1"/>
    <property type="molecule type" value="Genomic_DNA"/>
</dbReference>
<gene>
    <name evidence="1" type="ORF">PILCRDRAFT_191562</name>
</gene>
<dbReference type="AlphaFoldDB" id="A0A0C3GD55"/>
<protein>
    <submittedName>
        <fullName evidence="1">Uncharacterized protein</fullName>
    </submittedName>
</protein>
<accession>A0A0C3GD55</accession>
<proteinExistence type="predicted"/>
<evidence type="ECO:0000313" key="2">
    <source>
        <dbReference type="Proteomes" id="UP000054166"/>
    </source>
</evidence>
<reference evidence="2" key="2">
    <citation type="submission" date="2015-01" db="EMBL/GenBank/DDBJ databases">
        <title>Evolutionary Origins and Diversification of the Mycorrhizal Mutualists.</title>
        <authorList>
            <consortium name="DOE Joint Genome Institute"/>
            <consortium name="Mycorrhizal Genomics Consortium"/>
            <person name="Kohler A."/>
            <person name="Kuo A."/>
            <person name="Nagy L.G."/>
            <person name="Floudas D."/>
            <person name="Copeland A."/>
            <person name="Barry K.W."/>
            <person name="Cichocki N."/>
            <person name="Veneault-Fourrey C."/>
            <person name="LaButti K."/>
            <person name="Lindquist E.A."/>
            <person name="Lipzen A."/>
            <person name="Lundell T."/>
            <person name="Morin E."/>
            <person name="Murat C."/>
            <person name="Riley R."/>
            <person name="Ohm R."/>
            <person name="Sun H."/>
            <person name="Tunlid A."/>
            <person name="Henrissat B."/>
            <person name="Grigoriev I.V."/>
            <person name="Hibbett D.S."/>
            <person name="Martin F."/>
        </authorList>
    </citation>
    <scope>NUCLEOTIDE SEQUENCE [LARGE SCALE GENOMIC DNA]</scope>
    <source>
        <strain evidence="2">F 1598</strain>
    </source>
</reference>
<dbReference type="Proteomes" id="UP000054166">
    <property type="component" value="Unassembled WGS sequence"/>
</dbReference>
<name>A0A0C3GD55_PILCF</name>